<dbReference type="PANTHER" id="PTHR31096:SF7">
    <property type="entry name" value="ACT DOMAIN-CONTAINING PROTEIN ACR1"/>
    <property type="match status" value="1"/>
</dbReference>
<sequence>MDCIRGKNPMKVSVLVLAPRKRSKISPTTVRLQMEITAYQPCIDAEFESLIERIYPPRVCIDNETYQDCTLVKVDSANKQGILLEMVQVLTDLDLVISKSYISSDGGWFMEVFHVTDQLGSKLTDESLILYIQQALCENRRRGVSKELQTCLHREVRPPYASTDHTAMEITGTDRPGLLSEISAVLSKLECHVTAAVVWTHNNRVASIIYMEDGFQGGPITDPKRIAHVQEQLENVVEAHHGVGERRSVRLTAPAPGQKTHTGRRLHQLMYANMDHEPCQGCNGGGLAHRNNCTQIHVSIESCKEKGYSVVNVRSRDRPKLLFDTLCALTDMQYVVFHAAVSSKGTMADQEYFIRQQDGCTLDTESERHKLTQCLIAAIERRASHGVKLDICTHNRMGLLSNVTRSFRENGLSISRAEIGTDGDRAVGSFLVTDASGYEANPQAIEEVKKEIGGSVVVVNKSPGRTASVGSISRTSSGSIDEDKPRFSLGSLFWSQLERLSSNFSSIRS</sequence>
<dbReference type="PANTHER" id="PTHR31096">
    <property type="entry name" value="ACT DOMAIN-CONTAINING PROTEIN ACR4-RELATED"/>
    <property type="match status" value="1"/>
</dbReference>
<proteinExistence type="predicted"/>
<dbReference type="SUPFAM" id="SSF55021">
    <property type="entry name" value="ACT-like"/>
    <property type="match status" value="3"/>
</dbReference>
<keyword evidence="1 2" id="KW-0677">Repeat</keyword>
<dbReference type="Gene3D" id="3.30.70.260">
    <property type="match status" value="1"/>
</dbReference>
<comment type="function">
    <text evidence="2">Binds amino acids.</text>
</comment>
<organism evidence="4">
    <name type="scientific">Salix viminalis</name>
    <name type="common">Common osier</name>
    <name type="synonym">Basket willow</name>
    <dbReference type="NCBI Taxonomy" id="40686"/>
    <lineage>
        <taxon>Eukaryota</taxon>
        <taxon>Viridiplantae</taxon>
        <taxon>Streptophyta</taxon>
        <taxon>Embryophyta</taxon>
        <taxon>Tracheophyta</taxon>
        <taxon>Spermatophyta</taxon>
        <taxon>Magnoliopsida</taxon>
        <taxon>eudicotyledons</taxon>
        <taxon>Gunneridae</taxon>
        <taxon>Pentapetalae</taxon>
        <taxon>rosids</taxon>
        <taxon>fabids</taxon>
        <taxon>Malpighiales</taxon>
        <taxon>Salicaceae</taxon>
        <taxon>Saliceae</taxon>
        <taxon>Salix</taxon>
    </lineage>
</organism>
<feature type="domain" description="ACT" evidence="3">
    <location>
        <begin position="167"/>
        <end position="254"/>
    </location>
</feature>
<dbReference type="InterPro" id="IPR040217">
    <property type="entry name" value="ACR1-12"/>
</dbReference>
<evidence type="ECO:0000259" key="3">
    <source>
        <dbReference type="PROSITE" id="PS51671"/>
    </source>
</evidence>
<dbReference type="CDD" id="cd04897">
    <property type="entry name" value="ACT_ACR_3"/>
    <property type="match status" value="1"/>
</dbReference>
<reference evidence="4" key="1">
    <citation type="submission" date="2019-03" db="EMBL/GenBank/DDBJ databases">
        <authorList>
            <person name="Mank J."/>
            <person name="Almeida P."/>
        </authorList>
    </citation>
    <scope>NUCLEOTIDE SEQUENCE</scope>
    <source>
        <strain evidence="4">78183</strain>
    </source>
</reference>
<evidence type="ECO:0000256" key="2">
    <source>
        <dbReference type="RuleBase" id="RU369043"/>
    </source>
</evidence>
<dbReference type="EMBL" id="CAADRP010001830">
    <property type="protein sequence ID" value="VFU54261.1"/>
    <property type="molecule type" value="Genomic_DNA"/>
</dbReference>
<dbReference type="CDD" id="cd04895">
    <property type="entry name" value="ACT_ACR_1"/>
    <property type="match status" value="1"/>
</dbReference>
<gene>
    <name evidence="4" type="ORF">SVIM_LOCUS378316</name>
</gene>
<dbReference type="PROSITE" id="PS51671">
    <property type="entry name" value="ACT"/>
    <property type="match status" value="2"/>
</dbReference>
<evidence type="ECO:0000256" key="1">
    <source>
        <dbReference type="ARBA" id="ARBA00022737"/>
    </source>
</evidence>
<accession>A0A6N2MP89</accession>
<evidence type="ECO:0000313" key="4">
    <source>
        <dbReference type="EMBL" id="VFU54261.1"/>
    </source>
</evidence>
<dbReference type="GO" id="GO:0016597">
    <property type="term" value="F:amino acid binding"/>
    <property type="evidence" value="ECO:0007669"/>
    <property type="project" value="UniProtKB-UniRule"/>
</dbReference>
<dbReference type="InterPro" id="IPR045865">
    <property type="entry name" value="ACT-like_dom_sf"/>
</dbReference>
<dbReference type="InterPro" id="IPR002912">
    <property type="entry name" value="ACT_dom"/>
</dbReference>
<name>A0A6N2MP89_SALVM</name>
<feature type="domain" description="ACT" evidence="3">
    <location>
        <begin position="388"/>
        <end position="464"/>
    </location>
</feature>
<protein>
    <recommendedName>
        <fullName evidence="2">ACT domain-containing protein ACR</fullName>
    </recommendedName>
    <alternativeName>
        <fullName evidence="2">Protein ACT DOMAIN REPEATS</fullName>
    </alternativeName>
</protein>
<dbReference type="Pfam" id="PF01842">
    <property type="entry name" value="ACT"/>
    <property type="match status" value="1"/>
</dbReference>
<dbReference type="AlphaFoldDB" id="A0A6N2MP89"/>